<dbReference type="EMBL" id="CAADRA010000718">
    <property type="protein sequence ID" value="VFT80870.1"/>
    <property type="molecule type" value="Genomic_DNA"/>
</dbReference>
<dbReference type="Gene3D" id="1.10.575.10">
    <property type="entry name" value="P1 Nuclease"/>
    <property type="match status" value="1"/>
</dbReference>
<evidence type="ECO:0000313" key="3">
    <source>
        <dbReference type="Proteomes" id="UP000332933"/>
    </source>
</evidence>
<dbReference type="InterPro" id="IPR008947">
    <property type="entry name" value="PLipase_C/P1_nuclease_dom_sf"/>
</dbReference>
<sequence>MWDNVAGVYFNNWYPDSVPGSSSVRNELAANATKLLSLYKNDVDALNNAQVAGLASYADLTTAVTKNELIEKTFVESYQLARDVVYKGLALTWVGDKQDKVACPLLDYQAKVVATVEPRFVLAGRRLAIVLAKFAAQLRVLGLAQ</sequence>
<evidence type="ECO:0000313" key="2">
    <source>
        <dbReference type="EMBL" id="VFT80870.1"/>
    </source>
</evidence>
<dbReference type="GO" id="GO:0016788">
    <property type="term" value="F:hydrolase activity, acting on ester bonds"/>
    <property type="evidence" value="ECO:0007669"/>
    <property type="project" value="InterPro"/>
</dbReference>
<dbReference type="EMBL" id="VJMH01000718">
    <property type="protein sequence ID" value="KAF0714747.1"/>
    <property type="molecule type" value="Genomic_DNA"/>
</dbReference>
<organism evidence="2 3">
    <name type="scientific">Aphanomyces stellatus</name>
    <dbReference type="NCBI Taxonomy" id="120398"/>
    <lineage>
        <taxon>Eukaryota</taxon>
        <taxon>Sar</taxon>
        <taxon>Stramenopiles</taxon>
        <taxon>Oomycota</taxon>
        <taxon>Saprolegniomycetes</taxon>
        <taxon>Saprolegniales</taxon>
        <taxon>Verrucalvaceae</taxon>
        <taxon>Aphanomyces</taxon>
    </lineage>
</organism>
<gene>
    <name evidence="2" type="primary">Aste57867_3716</name>
    <name evidence="1" type="ORF">As57867_003705</name>
    <name evidence="2" type="ORF">ASTE57867_3716</name>
</gene>
<reference evidence="2 3" key="1">
    <citation type="submission" date="2019-03" db="EMBL/GenBank/DDBJ databases">
        <authorList>
            <person name="Gaulin E."/>
            <person name="Dumas B."/>
        </authorList>
    </citation>
    <scope>NUCLEOTIDE SEQUENCE [LARGE SCALE GENOMIC DNA]</scope>
    <source>
        <strain evidence="2">CBS 568.67</strain>
    </source>
</reference>
<evidence type="ECO:0000313" key="1">
    <source>
        <dbReference type="EMBL" id="KAF0714747.1"/>
    </source>
</evidence>
<protein>
    <submittedName>
        <fullName evidence="2">Aste57867_3716 protein</fullName>
    </submittedName>
</protein>
<dbReference type="AlphaFoldDB" id="A0A485KE42"/>
<reference evidence="1" key="2">
    <citation type="submission" date="2019-06" db="EMBL/GenBank/DDBJ databases">
        <title>Genomics analysis of Aphanomyces spp. identifies a new class of oomycete effector associated with host adaptation.</title>
        <authorList>
            <person name="Gaulin E."/>
        </authorList>
    </citation>
    <scope>NUCLEOTIDE SEQUENCE</scope>
    <source>
        <strain evidence="1">CBS 578.67</strain>
    </source>
</reference>
<keyword evidence="3" id="KW-1185">Reference proteome</keyword>
<dbReference type="Proteomes" id="UP000332933">
    <property type="component" value="Unassembled WGS sequence"/>
</dbReference>
<dbReference type="OrthoDB" id="441446at2759"/>
<accession>A0A485KE42</accession>
<name>A0A485KE42_9STRA</name>
<proteinExistence type="predicted"/>